<dbReference type="InterPro" id="IPR024079">
    <property type="entry name" value="MetalloPept_cat_dom_sf"/>
</dbReference>
<dbReference type="Pfam" id="PF01431">
    <property type="entry name" value="Peptidase_M13"/>
    <property type="match status" value="1"/>
</dbReference>
<gene>
    <name evidence="2" type="ORF">NQ317_006655</name>
</gene>
<dbReference type="PANTHER" id="PTHR11733">
    <property type="entry name" value="ZINC METALLOPROTEASE FAMILY M13 NEPRILYSIN-RELATED"/>
    <property type="match status" value="1"/>
</dbReference>
<feature type="domain" description="Peptidase M13 C-terminal" evidence="1">
    <location>
        <begin position="18"/>
        <end position="127"/>
    </location>
</feature>
<name>A0ABQ9IVW1_9CUCU</name>
<keyword evidence="3" id="KW-1185">Reference proteome</keyword>
<dbReference type="InterPro" id="IPR018497">
    <property type="entry name" value="Peptidase_M13_C"/>
</dbReference>
<protein>
    <recommendedName>
        <fullName evidence="1">Peptidase M13 C-terminal domain-containing protein</fullName>
    </recommendedName>
</protein>
<dbReference type="InterPro" id="IPR000718">
    <property type="entry name" value="Peptidase_M13"/>
</dbReference>
<organism evidence="2 3">
    <name type="scientific">Molorchus minor</name>
    <dbReference type="NCBI Taxonomy" id="1323400"/>
    <lineage>
        <taxon>Eukaryota</taxon>
        <taxon>Metazoa</taxon>
        <taxon>Ecdysozoa</taxon>
        <taxon>Arthropoda</taxon>
        <taxon>Hexapoda</taxon>
        <taxon>Insecta</taxon>
        <taxon>Pterygota</taxon>
        <taxon>Neoptera</taxon>
        <taxon>Endopterygota</taxon>
        <taxon>Coleoptera</taxon>
        <taxon>Polyphaga</taxon>
        <taxon>Cucujiformia</taxon>
        <taxon>Chrysomeloidea</taxon>
        <taxon>Cerambycidae</taxon>
        <taxon>Lamiinae</taxon>
        <taxon>Monochamini</taxon>
        <taxon>Molorchus</taxon>
    </lineage>
</organism>
<dbReference type="EMBL" id="JAPWTJ010002222">
    <property type="protein sequence ID" value="KAJ8967240.1"/>
    <property type="molecule type" value="Genomic_DNA"/>
</dbReference>
<dbReference type="PROSITE" id="PS51885">
    <property type="entry name" value="NEPRILYSIN"/>
    <property type="match status" value="1"/>
</dbReference>
<accession>A0ABQ9IVW1</accession>
<dbReference type="PANTHER" id="PTHR11733:SF133">
    <property type="entry name" value="PHOSPHATE-REGULATING NEUTRAL ENDOPEPTIDASE PHEX"/>
    <property type="match status" value="1"/>
</dbReference>
<evidence type="ECO:0000259" key="1">
    <source>
        <dbReference type="Pfam" id="PF01431"/>
    </source>
</evidence>
<evidence type="ECO:0000313" key="2">
    <source>
        <dbReference type="EMBL" id="KAJ8967240.1"/>
    </source>
</evidence>
<proteinExistence type="predicted"/>
<dbReference type="Gene3D" id="3.40.390.10">
    <property type="entry name" value="Collagenase (Catalytic Domain)"/>
    <property type="match status" value="1"/>
</dbReference>
<dbReference type="Proteomes" id="UP001162164">
    <property type="component" value="Unassembled WGS sequence"/>
</dbReference>
<sequence>MAETPMEYGTPIYVYVFQRNGTATLEENLSDVIGINLAYKAYQRWVTRNRPESMLPGVKFTTNQFFWIMASTYLCHDPNLDENDTCKNDDRHGISSFRVVGPIRNSPYFAKDWNCPVGSRMNPEDKCLILT</sequence>
<evidence type="ECO:0000313" key="3">
    <source>
        <dbReference type="Proteomes" id="UP001162164"/>
    </source>
</evidence>
<comment type="caution">
    <text evidence="2">The sequence shown here is derived from an EMBL/GenBank/DDBJ whole genome shotgun (WGS) entry which is preliminary data.</text>
</comment>
<dbReference type="SUPFAM" id="SSF55486">
    <property type="entry name" value="Metalloproteases ('zincins'), catalytic domain"/>
    <property type="match status" value="1"/>
</dbReference>
<reference evidence="2" key="1">
    <citation type="journal article" date="2023" name="Insect Mol. Biol.">
        <title>Genome sequencing provides insights into the evolution of gene families encoding plant cell wall-degrading enzymes in longhorned beetles.</title>
        <authorList>
            <person name="Shin N.R."/>
            <person name="Okamura Y."/>
            <person name="Kirsch R."/>
            <person name="Pauchet Y."/>
        </authorList>
    </citation>
    <scope>NUCLEOTIDE SEQUENCE</scope>
    <source>
        <strain evidence="2">MMC_N1</strain>
    </source>
</reference>